<evidence type="ECO:0000256" key="5">
    <source>
        <dbReference type="ARBA" id="ARBA00022722"/>
    </source>
</evidence>
<dbReference type="Gene3D" id="3.10.10.10">
    <property type="entry name" value="HIV Type 1 Reverse Transcriptase, subunit A, domain 1"/>
    <property type="match status" value="1"/>
</dbReference>
<accession>A0ABQ8MAN8</accession>
<dbReference type="InterPro" id="IPR001584">
    <property type="entry name" value="Integrase_cat-core"/>
</dbReference>
<dbReference type="InterPro" id="IPR012337">
    <property type="entry name" value="RNaseH-like_sf"/>
</dbReference>
<dbReference type="SUPFAM" id="SSF56672">
    <property type="entry name" value="DNA/RNA polymerases"/>
    <property type="match status" value="1"/>
</dbReference>
<evidence type="ECO:0000256" key="6">
    <source>
        <dbReference type="ARBA" id="ARBA00022759"/>
    </source>
</evidence>
<keyword evidence="3" id="KW-0808">Transferase</keyword>
<dbReference type="CDD" id="cd09274">
    <property type="entry name" value="RNase_HI_RT_Ty3"/>
    <property type="match status" value="1"/>
</dbReference>
<dbReference type="Gene3D" id="3.30.420.10">
    <property type="entry name" value="Ribonuclease H-like superfamily/Ribonuclease H"/>
    <property type="match status" value="1"/>
</dbReference>
<organism evidence="11 12">
    <name type="scientific">Labeo rohita</name>
    <name type="common">Indian major carp</name>
    <name type="synonym">Cyprinus rohita</name>
    <dbReference type="NCBI Taxonomy" id="84645"/>
    <lineage>
        <taxon>Eukaryota</taxon>
        <taxon>Metazoa</taxon>
        <taxon>Chordata</taxon>
        <taxon>Craniata</taxon>
        <taxon>Vertebrata</taxon>
        <taxon>Euteleostomi</taxon>
        <taxon>Actinopterygii</taxon>
        <taxon>Neopterygii</taxon>
        <taxon>Teleostei</taxon>
        <taxon>Ostariophysi</taxon>
        <taxon>Cypriniformes</taxon>
        <taxon>Cyprinidae</taxon>
        <taxon>Labeoninae</taxon>
        <taxon>Labeonini</taxon>
        <taxon>Labeo</taxon>
    </lineage>
</organism>
<keyword evidence="12" id="KW-1185">Reference proteome</keyword>
<evidence type="ECO:0000256" key="1">
    <source>
        <dbReference type="ARBA" id="ARBA00010879"/>
    </source>
</evidence>
<dbReference type="Pfam" id="PF17917">
    <property type="entry name" value="RT_RNaseH"/>
    <property type="match status" value="1"/>
</dbReference>
<dbReference type="Pfam" id="PF00078">
    <property type="entry name" value="RVT_1"/>
    <property type="match status" value="1"/>
</dbReference>
<dbReference type="InterPro" id="IPR050951">
    <property type="entry name" value="Retrovirus_Pol_polyprotein"/>
</dbReference>
<dbReference type="PROSITE" id="PS50994">
    <property type="entry name" value="INTEGRASE"/>
    <property type="match status" value="1"/>
</dbReference>
<gene>
    <name evidence="11" type="ORF">H4Q32_022518</name>
</gene>
<dbReference type="CDD" id="cd01647">
    <property type="entry name" value="RT_LTR"/>
    <property type="match status" value="1"/>
</dbReference>
<dbReference type="Gene3D" id="3.30.70.270">
    <property type="match status" value="1"/>
</dbReference>
<dbReference type="EMBL" id="JACTAM010000010">
    <property type="protein sequence ID" value="KAI2659944.1"/>
    <property type="molecule type" value="Genomic_DNA"/>
</dbReference>
<dbReference type="PANTHER" id="PTHR37984:SF7">
    <property type="entry name" value="INTEGRASE CATALYTIC DOMAIN-CONTAINING PROTEIN"/>
    <property type="match status" value="1"/>
</dbReference>
<keyword evidence="8" id="KW-0695">RNA-directed DNA polymerase</keyword>
<name>A0ABQ8MAN8_LABRO</name>
<dbReference type="InterPro" id="IPR000477">
    <property type="entry name" value="RT_dom"/>
</dbReference>
<dbReference type="InterPro" id="IPR043128">
    <property type="entry name" value="Rev_trsase/Diguanyl_cyclase"/>
</dbReference>
<sequence length="882" mass="100928">MDAAGMPAPRMDWESQNLPDTWRKFKQHVELMFSGRFCRKEEAEKCSYLLLWVGEKGRDIYNTWNLTADEAKLLKTYYDHFEAYVVPKANPIFARYKFNEKIQSATETFDQFVTELRLLVKDCGYTNPEEMSPPVLGLKACIDLDMIKLVLSVSSPERDAESVVDEFADVFTGIGLFPGECNIHLDPSATPVIHPPRRVPFALRDRLREELDSMEDQGIIKKVTEPTDWVNALCVVEKPKTGKLRVCLDPRDLNKAIKCPHYPLPTLEDITPKLAGARYFSVMDTRSGYWAVKLSEKSSYLITFNTIFGRYRFCRLPFGIVSAQDVFQQKIDEIYEGLPGVVAIVDDNLVYGKTKEEHDHNLRTIYFGHRLTPDGIKPDPQKVAAIKESTPPKDRAELETILGMVNYLAKFAPSLLDINAPLRQLLRQDSEFLWDKQHDVAFQKMKDIITRVPGPVLAFFDTRKDLTLQVDDSKYGVGAVLLQEGKPLAYASKSLTDTEINYAQIEKELLAILWGCKRFHQYVYGRHITVESDHKPLEAIIRKPLSAAPPRLQRMILQLQKYSFTIVHVPGKNIPVADTLSRKSMPCLDENFSEGMDVQVHTVLSALPVSDAKLSSIRKETERGVQMSTLRRVIKEGWPNERKRCPTATLEYWNYRDELSEMDGMVFKGEKIVIPTLLREEMLQRIHSGHMGIKKSKQRARDILFWPGMSKQIASMVEQCSVCLERRMSNAKEPLISHPIPNRPWQTVGTDLFIWNNEDYIVVVDYYSRYLDLEKLKSTTATAVILKLKKIFASHGIPEKVISDNGPQFSSKDFESFAHAWDFVHVTSSPRYPQSNWLSEKAVQIAKSLMDKAKADRKDPYISLLEYRNTPVDGFRSPAQLL</sequence>
<dbReference type="EC" id="3.1.26.4" evidence="2"/>
<evidence type="ECO:0000256" key="8">
    <source>
        <dbReference type="ARBA" id="ARBA00022918"/>
    </source>
</evidence>
<feature type="domain" description="Integrase catalytic" evidence="10">
    <location>
        <begin position="737"/>
        <end position="882"/>
    </location>
</feature>
<keyword evidence="6" id="KW-0255">Endonuclease</keyword>
<proteinExistence type="inferred from homology"/>
<keyword evidence="5" id="KW-0540">Nuclease</keyword>
<comment type="caution">
    <text evidence="11">The sequence shown here is derived from an EMBL/GenBank/DDBJ whole genome shotgun (WGS) entry which is preliminary data.</text>
</comment>
<dbReference type="PANTHER" id="PTHR37984">
    <property type="entry name" value="PROTEIN CBG26694"/>
    <property type="match status" value="1"/>
</dbReference>
<keyword evidence="4" id="KW-0548">Nucleotidyltransferase</keyword>
<keyword evidence="7" id="KW-0378">Hydrolase</keyword>
<dbReference type="Gene3D" id="3.10.20.370">
    <property type="match status" value="1"/>
</dbReference>
<dbReference type="Pfam" id="PF00665">
    <property type="entry name" value="rve"/>
    <property type="match status" value="1"/>
</dbReference>
<dbReference type="Pfam" id="PF17921">
    <property type="entry name" value="Integrase_H2C2"/>
    <property type="match status" value="1"/>
</dbReference>
<evidence type="ECO:0000256" key="3">
    <source>
        <dbReference type="ARBA" id="ARBA00022679"/>
    </source>
</evidence>
<dbReference type="SUPFAM" id="SSF53098">
    <property type="entry name" value="Ribonuclease H-like"/>
    <property type="match status" value="1"/>
</dbReference>
<evidence type="ECO:0000313" key="12">
    <source>
        <dbReference type="Proteomes" id="UP000830375"/>
    </source>
</evidence>
<dbReference type="InterPro" id="IPR043502">
    <property type="entry name" value="DNA/RNA_pol_sf"/>
</dbReference>
<protein>
    <recommendedName>
        <fullName evidence="9">Gypsy retrotransposon integrase-like protein 1</fullName>
        <ecNumber evidence="2">3.1.26.4</ecNumber>
    </recommendedName>
</protein>
<comment type="similarity">
    <text evidence="1">Belongs to the beta type-B retroviral polymerase family. HERV class-II K(HML-2) pol subfamily.</text>
</comment>
<dbReference type="Proteomes" id="UP000830375">
    <property type="component" value="Unassembled WGS sequence"/>
</dbReference>
<evidence type="ECO:0000259" key="10">
    <source>
        <dbReference type="PROSITE" id="PS50994"/>
    </source>
</evidence>
<reference evidence="11 12" key="1">
    <citation type="submission" date="2022-01" db="EMBL/GenBank/DDBJ databases">
        <title>A high-quality chromosome-level genome assembly of rohu carp, Labeo rohita.</title>
        <authorList>
            <person name="Arick M.A. II"/>
            <person name="Hsu C.-Y."/>
            <person name="Magbanua Z."/>
            <person name="Pechanova O."/>
            <person name="Grover C."/>
            <person name="Miller E."/>
            <person name="Thrash A."/>
            <person name="Ezzel L."/>
            <person name="Alam S."/>
            <person name="Benzie J."/>
            <person name="Hamilton M."/>
            <person name="Karsi A."/>
            <person name="Lawrence M.L."/>
            <person name="Peterson D.G."/>
        </authorList>
    </citation>
    <scope>NUCLEOTIDE SEQUENCE [LARGE SCALE GENOMIC DNA]</scope>
    <source>
        <strain evidence="12">BAU-BD-2019</strain>
        <tissue evidence="11">Blood</tissue>
    </source>
</reference>
<dbReference type="InterPro" id="IPR041373">
    <property type="entry name" value="RT_RNaseH"/>
</dbReference>
<evidence type="ECO:0000256" key="4">
    <source>
        <dbReference type="ARBA" id="ARBA00022695"/>
    </source>
</evidence>
<evidence type="ECO:0000256" key="9">
    <source>
        <dbReference type="ARBA" id="ARBA00039658"/>
    </source>
</evidence>
<dbReference type="InterPro" id="IPR036397">
    <property type="entry name" value="RNaseH_sf"/>
</dbReference>
<dbReference type="InterPro" id="IPR041588">
    <property type="entry name" value="Integrase_H2C2"/>
</dbReference>
<evidence type="ECO:0000256" key="2">
    <source>
        <dbReference type="ARBA" id="ARBA00012180"/>
    </source>
</evidence>
<evidence type="ECO:0000313" key="11">
    <source>
        <dbReference type="EMBL" id="KAI2659944.1"/>
    </source>
</evidence>
<evidence type="ECO:0000256" key="7">
    <source>
        <dbReference type="ARBA" id="ARBA00022801"/>
    </source>
</evidence>
<dbReference type="Gene3D" id="1.10.340.70">
    <property type="match status" value="1"/>
</dbReference>